<feature type="chain" id="PRO_5004650820" evidence="1">
    <location>
        <begin position="23"/>
        <end position="105"/>
    </location>
</feature>
<gene>
    <name evidence="2" type="ORF">VIBNI_A1992</name>
</gene>
<dbReference type="EMBL" id="FO203526">
    <property type="protein sequence ID" value="CCO58084.1"/>
    <property type="molecule type" value="Genomic_DNA"/>
</dbReference>
<evidence type="ECO:0000313" key="2">
    <source>
        <dbReference type="EMBL" id="CCO58084.1"/>
    </source>
</evidence>
<proteinExistence type="predicted"/>
<reference evidence="2 3" key="1">
    <citation type="journal article" date="2013" name="ISME J.">
        <title>Comparative genomics of pathogenic lineages of Vibrio nigripulchritudo identifies virulence-associated traits.</title>
        <authorList>
            <person name="Goudenege D."/>
            <person name="Labreuche Y."/>
            <person name="Krin E."/>
            <person name="Ansquer D."/>
            <person name="Mangenot S."/>
            <person name="Calteau A."/>
            <person name="Medigue C."/>
            <person name="Mazel D."/>
            <person name="Polz M.F."/>
            <person name="Le Roux F."/>
        </authorList>
    </citation>
    <scope>NUCLEOTIDE SEQUENCE [LARGE SCALE GENOMIC DNA]</scope>
    <source>
        <strain evidence="3">SnF1</strain>
    </source>
</reference>
<organism evidence="2 3">
    <name type="scientific">Vibrio nigripulchritudo</name>
    <dbReference type="NCBI Taxonomy" id="28173"/>
    <lineage>
        <taxon>Bacteria</taxon>
        <taxon>Pseudomonadati</taxon>
        <taxon>Pseudomonadota</taxon>
        <taxon>Gammaproteobacteria</taxon>
        <taxon>Vibrionales</taxon>
        <taxon>Vibrionaceae</taxon>
        <taxon>Vibrio</taxon>
    </lineage>
</organism>
<dbReference type="AlphaFoldDB" id="U4K607"/>
<evidence type="ECO:0000313" key="3">
    <source>
        <dbReference type="Proteomes" id="UP000016895"/>
    </source>
</evidence>
<evidence type="ECO:0000256" key="1">
    <source>
        <dbReference type="SAM" id="SignalP"/>
    </source>
</evidence>
<keyword evidence="1" id="KW-0732">Signal</keyword>
<protein>
    <submittedName>
        <fullName evidence="2">Uncharacterized protein</fullName>
    </submittedName>
</protein>
<sequence>MKVLKKLIIASVLMSVSSALLAAQISTPKTVKRVFSEGATSAGFYTVEGIPECKWGIMYLNLSTEAGKGMFSQVLTAKSAGFKVVRIDYAVSSSGTCQASGLHIE</sequence>
<keyword evidence="3" id="KW-1185">Reference proteome</keyword>
<dbReference type="PATRIC" id="fig|1260221.3.peg.1896"/>
<feature type="signal peptide" evidence="1">
    <location>
        <begin position="1"/>
        <end position="22"/>
    </location>
</feature>
<accession>U4K607</accession>
<dbReference type="Proteomes" id="UP000016895">
    <property type="component" value="Chromosome 1"/>
</dbReference>
<name>U4K607_9VIBR</name>
<dbReference type="KEGG" id="vni:VIBNI_A1992"/>